<evidence type="ECO:0000313" key="1">
    <source>
        <dbReference type="EMBL" id="RZS99841.1"/>
    </source>
</evidence>
<dbReference type="RefSeq" id="WP_130285654.1">
    <property type="nucleotide sequence ID" value="NZ_SGXE01000001.1"/>
</dbReference>
<sequence length="304" mass="35662">MSTITPDVLFKAYKNEIIDLSKQYGEAVIPTSILFQFFDGEIWVFPDLDAQLITPSELKEDLELLEYLDEPMSLDIDYDYTSVNFGALFEAFTTYAPTVGFEKVNHIKADDSHLIWLGHLENEISIACGEDLEKYCLDHITQALNQLHLNFFDKINVMKSGELIPFEEKIKCLIPYWGEHGLDCYYINPPKNTDDLNDGILLGSYFSIYETEYLEEWIKKEEKEEYPLYNRFVEINFILYRVCIKLQGRFNDHPLFHKNFSCYPCSHGLEEEFNPVFYNLAKETIDLPIEEYLTKCKENFENKS</sequence>
<keyword evidence="2" id="KW-1185">Reference proteome</keyword>
<reference evidence="1 2" key="1">
    <citation type="submission" date="2019-02" db="EMBL/GenBank/DDBJ databases">
        <title>Genomic Encyclopedia of Type Strains, Phase IV (KMG-IV): sequencing the most valuable type-strain genomes for metagenomic binning, comparative biology and taxonomic classification.</title>
        <authorList>
            <person name="Goeker M."/>
        </authorList>
    </citation>
    <scope>NUCLEOTIDE SEQUENCE [LARGE SCALE GENOMIC DNA]</scope>
    <source>
        <strain evidence="1 2">DSM 17196</strain>
    </source>
</reference>
<dbReference type="Proteomes" id="UP000292262">
    <property type="component" value="Unassembled WGS sequence"/>
</dbReference>
<gene>
    <name evidence="1" type="ORF">EV197_1069</name>
</gene>
<protein>
    <submittedName>
        <fullName evidence="1">Uncharacterized protein</fullName>
    </submittedName>
</protein>
<dbReference type="AlphaFoldDB" id="A0A4Q7PH15"/>
<proteinExistence type="predicted"/>
<dbReference type="EMBL" id="SGXE01000001">
    <property type="protein sequence ID" value="RZS99841.1"/>
    <property type="molecule type" value="Genomic_DNA"/>
</dbReference>
<comment type="caution">
    <text evidence="1">The sequence shown here is derived from an EMBL/GenBank/DDBJ whole genome shotgun (WGS) entry which is preliminary data.</text>
</comment>
<evidence type="ECO:0000313" key="2">
    <source>
        <dbReference type="Proteomes" id="UP000292262"/>
    </source>
</evidence>
<organism evidence="1 2">
    <name type="scientific">Aquimarina brevivitae</name>
    <dbReference type="NCBI Taxonomy" id="323412"/>
    <lineage>
        <taxon>Bacteria</taxon>
        <taxon>Pseudomonadati</taxon>
        <taxon>Bacteroidota</taxon>
        <taxon>Flavobacteriia</taxon>
        <taxon>Flavobacteriales</taxon>
        <taxon>Flavobacteriaceae</taxon>
        <taxon>Aquimarina</taxon>
    </lineage>
</organism>
<accession>A0A4Q7PH15</accession>
<name>A0A4Q7PH15_9FLAO</name>